<organism evidence="2 3">
    <name type="scientific">Porites lobata</name>
    <dbReference type="NCBI Taxonomy" id="104759"/>
    <lineage>
        <taxon>Eukaryota</taxon>
        <taxon>Metazoa</taxon>
        <taxon>Cnidaria</taxon>
        <taxon>Anthozoa</taxon>
        <taxon>Hexacorallia</taxon>
        <taxon>Scleractinia</taxon>
        <taxon>Fungiina</taxon>
        <taxon>Poritidae</taxon>
        <taxon>Porites</taxon>
    </lineage>
</organism>
<feature type="compositionally biased region" description="Basic residues" evidence="1">
    <location>
        <begin position="202"/>
        <end position="214"/>
    </location>
</feature>
<evidence type="ECO:0008006" key="4">
    <source>
        <dbReference type="Google" id="ProtNLM"/>
    </source>
</evidence>
<dbReference type="Proteomes" id="UP001159405">
    <property type="component" value="Unassembled WGS sequence"/>
</dbReference>
<evidence type="ECO:0000313" key="2">
    <source>
        <dbReference type="EMBL" id="CAH3183571.1"/>
    </source>
</evidence>
<keyword evidence="3" id="KW-1185">Reference proteome</keyword>
<feature type="region of interest" description="Disordered" evidence="1">
    <location>
        <begin position="201"/>
        <end position="237"/>
    </location>
</feature>
<reference evidence="2 3" key="1">
    <citation type="submission" date="2022-05" db="EMBL/GenBank/DDBJ databases">
        <authorList>
            <consortium name="Genoscope - CEA"/>
            <person name="William W."/>
        </authorList>
    </citation>
    <scope>NUCLEOTIDE SEQUENCE [LARGE SCALE GENOMIC DNA]</scope>
</reference>
<accession>A0ABN8RVR0</accession>
<dbReference type="EMBL" id="CALNXK010000357">
    <property type="protein sequence ID" value="CAH3183571.1"/>
    <property type="molecule type" value="Genomic_DNA"/>
</dbReference>
<sequence length="237" mass="27154">MIIAEKLELADRIEASAPRDSFITLKDHKPDFINNPTCRLINPCKSEIGIISKNILDRINHKITQATKVNLWKCTKETIEWFKDIPEKEKHAFITFDVCDFYPSISEDLLLKALNYASRFTTITQQDRHIITHAKKSLLYHQNSPWTKKNANNMFDVTMGSYDGAETCELIGAYMLSLIAPKFKKMKLVCTETMASQFARPLQKKLKKPSKKSAKCSNPMALKSQSKLTKRSSTFLM</sequence>
<gene>
    <name evidence="2" type="ORF">PLOB_00028659</name>
</gene>
<proteinExistence type="predicted"/>
<evidence type="ECO:0000313" key="3">
    <source>
        <dbReference type="Proteomes" id="UP001159405"/>
    </source>
</evidence>
<name>A0ABN8RVR0_9CNID</name>
<evidence type="ECO:0000256" key="1">
    <source>
        <dbReference type="SAM" id="MobiDB-lite"/>
    </source>
</evidence>
<feature type="compositionally biased region" description="Polar residues" evidence="1">
    <location>
        <begin position="223"/>
        <end position="237"/>
    </location>
</feature>
<comment type="caution">
    <text evidence="2">The sequence shown here is derived from an EMBL/GenBank/DDBJ whole genome shotgun (WGS) entry which is preliminary data.</text>
</comment>
<protein>
    <recommendedName>
        <fullName evidence="4">Reverse transcriptase domain-containing protein</fullName>
    </recommendedName>
</protein>